<dbReference type="Pfam" id="PF00246">
    <property type="entry name" value="Peptidase_M14"/>
    <property type="match status" value="1"/>
</dbReference>
<dbReference type="Gene3D" id="3.40.630.10">
    <property type="entry name" value="Zn peptidases"/>
    <property type="match status" value="1"/>
</dbReference>
<dbReference type="SUPFAM" id="SSF54897">
    <property type="entry name" value="Protease propeptides/inhibitors"/>
    <property type="match status" value="1"/>
</dbReference>
<comment type="caution">
    <text evidence="14">The sequence shown here is derived from an EMBL/GenBank/DDBJ whole genome shotgun (WGS) entry which is preliminary data.</text>
</comment>
<dbReference type="Pfam" id="PF02244">
    <property type="entry name" value="Propep_M14"/>
    <property type="match status" value="1"/>
</dbReference>
<evidence type="ECO:0000256" key="11">
    <source>
        <dbReference type="PROSITE-ProRule" id="PRU01379"/>
    </source>
</evidence>
<dbReference type="InterPro" id="IPR000834">
    <property type="entry name" value="Peptidase_M14"/>
</dbReference>
<gene>
    <name evidence="14" type="ORF">CLODIP_2_CD02800</name>
</gene>
<dbReference type="InterPro" id="IPR003146">
    <property type="entry name" value="M14A_act_pep"/>
</dbReference>
<proteinExistence type="inferred from homology"/>
<dbReference type="GO" id="GO:0006508">
    <property type="term" value="P:proteolysis"/>
    <property type="evidence" value="ECO:0007669"/>
    <property type="project" value="UniProtKB-KW"/>
</dbReference>
<keyword evidence="7" id="KW-0378">Hydrolase</keyword>
<keyword evidence="6 12" id="KW-0732">Signal</keyword>
<feature type="domain" description="Peptidase M14" evidence="13">
    <location>
        <begin position="121"/>
        <end position="386"/>
    </location>
</feature>
<evidence type="ECO:0000256" key="4">
    <source>
        <dbReference type="ARBA" id="ARBA00022670"/>
    </source>
</evidence>
<evidence type="ECO:0000256" key="10">
    <source>
        <dbReference type="ARBA" id="ARBA00023157"/>
    </source>
</evidence>
<comment type="cofactor">
    <cofactor evidence="1">
        <name>Zn(2+)</name>
        <dbReference type="ChEBI" id="CHEBI:29105"/>
    </cofactor>
</comment>
<dbReference type="Proteomes" id="UP000494165">
    <property type="component" value="Unassembled WGS sequence"/>
</dbReference>
<evidence type="ECO:0000313" key="14">
    <source>
        <dbReference type="EMBL" id="CAB3381389.1"/>
    </source>
</evidence>
<dbReference type="FunFam" id="3.40.630.10:FF:000084">
    <property type="entry name" value="Carboxypeptidase B2"/>
    <property type="match status" value="1"/>
</dbReference>
<dbReference type="SMART" id="SM00631">
    <property type="entry name" value="Zn_pept"/>
    <property type="match status" value="1"/>
</dbReference>
<keyword evidence="4" id="KW-0645">Protease</keyword>
<dbReference type="PRINTS" id="PR00765">
    <property type="entry name" value="CRBOXYPTASEA"/>
</dbReference>
<dbReference type="EMBL" id="CADEPI010000232">
    <property type="protein sequence ID" value="CAB3381389.1"/>
    <property type="molecule type" value="Genomic_DNA"/>
</dbReference>
<dbReference type="PROSITE" id="PS52035">
    <property type="entry name" value="PEPTIDASE_M14"/>
    <property type="match status" value="1"/>
</dbReference>
<dbReference type="GO" id="GO:0005615">
    <property type="term" value="C:extracellular space"/>
    <property type="evidence" value="ECO:0007669"/>
    <property type="project" value="TreeGrafter"/>
</dbReference>
<name>A0A8S1DTA7_9INSE</name>
<evidence type="ECO:0000256" key="1">
    <source>
        <dbReference type="ARBA" id="ARBA00001947"/>
    </source>
</evidence>
<dbReference type="InterPro" id="IPR036990">
    <property type="entry name" value="M14A-like_propep"/>
</dbReference>
<feature type="signal peptide" evidence="12">
    <location>
        <begin position="1"/>
        <end position="20"/>
    </location>
</feature>
<evidence type="ECO:0000313" key="15">
    <source>
        <dbReference type="Proteomes" id="UP000494165"/>
    </source>
</evidence>
<evidence type="ECO:0000256" key="6">
    <source>
        <dbReference type="ARBA" id="ARBA00022729"/>
    </source>
</evidence>
<dbReference type="GO" id="GO:0004181">
    <property type="term" value="F:metallocarboxypeptidase activity"/>
    <property type="evidence" value="ECO:0007669"/>
    <property type="project" value="InterPro"/>
</dbReference>
<keyword evidence="9" id="KW-0482">Metalloprotease</keyword>
<keyword evidence="5" id="KW-0479">Metal-binding</keyword>
<comment type="caution">
    <text evidence="11">Lacks conserved residue(s) required for the propagation of feature annotation.</text>
</comment>
<dbReference type="Gene3D" id="3.30.70.340">
    <property type="entry name" value="Metallocarboxypeptidase-like"/>
    <property type="match status" value="1"/>
</dbReference>
<feature type="chain" id="PRO_5035746709" description="Peptidase M14 domain-containing protein" evidence="12">
    <location>
        <begin position="21"/>
        <end position="386"/>
    </location>
</feature>
<dbReference type="AlphaFoldDB" id="A0A8S1DTA7"/>
<evidence type="ECO:0000256" key="9">
    <source>
        <dbReference type="ARBA" id="ARBA00023049"/>
    </source>
</evidence>
<sequence length="386" mass="43912">MLSSAYYFLVLTCCATTALAHKSYDGYQVIRTRELRAEDEVENVLSLTEQNDYDFLTSPRVGSAVQILVGPEKTDALQSNLRTLGLFPEVLVQNVERALSLERKTYSSMKRRSRKSVSSDRYLNFDEIMAYVKTVAEMFPEIATIIDIGTSWEGRPMRLLKLSNGPGKNAVFMDSAIHAREWLGPLTLIHFIDQLTKNLQENQALLDANDWFFLLVANPDGYVYSWSEDRFWRKTRKPNNGSDCIGTDPNRNFDYLWKEANDDVCTQHYSGSEPFSEPECAAISKFILENTKITLYLAMHSYGQLILLPWVVEKNQTVSSDNKLESVAKEAQRALAAVNGTQYSVGTTTQVLGCMHKPFVYTGLKTFNFYFLHRCSAWNELRLGVC</sequence>
<keyword evidence="15" id="KW-1185">Reference proteome</keyword>
<evidence type="ECO:0000256" key="8">
    <source>
        <dbReference type="ARBA" id="ARBA00022833"/>
    </source>
</evidence>
<dbReference type="SUPFAM" id="SSF53187">
    <property type="entry name" value="Zn-dependent exopeptidases"/>
    <property type="match status" value="1"/>
</dbReference>
<keyword evidence="3" id="KW-0121">Carboxypeptidase</keyword>
<reference evidence="14 15" key="1">
    <citation type="submission" date="2020-04" db="EMBL/GenBank/DDBJ databases">
        <authorList>
            <person name="Alioto T."/>
            <person name="Alioto T."/>
            <person name="Gomez Garrido J."/>
        </authorList>
    </citation>
    <scope>NUCLEOTIDE SEQUENCE [LARGE SCALE GENOMIC DNA]</scope>
</reference>
<evidence type="ECO:0000256" key="5">
    <source>
        <dbReference type="ARBA" id="ARBA00022723"/>
    </source>
</evidence>
<dbReference type="GO" id="GO:0008270">
    <property type="term" value="F:zinc ion binding"/>
    <property type="evidence" value="ECO:0007669"/>
    <property type="project" value="InterPro"/>
</dbReference>
<evidence type="ECO:0000256" key="3">
    <source>
        <dbReference type="ARBA" id="ARBA00022645"/>
    </source>
</evidence>
<evidence type="ECO:0000256" key="12">
    <source>
        <dbReference type="SAM" id="SignalP"/>
    </source>
</evidence>
<dbReference type="PANTHER" id="PTHR11705:SF91">
    <property type="entry name" value="FI01817P-RELATED"/>
    <property type="match status" value="1"/>
</dbReference>
<organism evidence="14 15">
    <name type="scientific">Cloeon dipterum</name>
    <dbReference type="NCBI Taxonomy" id="197152"/>
    <lineage>
        <taxon>Eukaryota</taxon>
        <taxon>Metazoa</taxon>
        <taxon>Ecdysozoa</taxon>
        <taxon>Arthropoda</taxon>
        <taxon>Hexapoda</taxon>
        <taxon>Insecta</taxon>
        <taxon>Pterygota</taxon>
        <taxon>Palaeoptera</taxon>
        <taxon>Ephemeroptera</taxon>
        <taxon>Pisciforma</taxon>
        <taxon>Baetidae</taxon>
        <taxon>Cloeon</taxon>
    </lineage>
</organism>
<dbReference type="OrthoDB" id="3626597at2759"/>
<keyword evidence="10" id="KW-1015">Disulfide bond</keyword>
<accession>A0A8S1DTA7</accession>
<evidence type="ECO:0000259" key="13">
    <source>
        <dbReference type="PROSITE" id="PS52035"/>
    </source>
</evidence>
<keyword evidence="8" id="KW-0862">Zinc</keyword>
<evidence type="ECO:0000256" key="7">
    <source>
        <dbReference type="ARBA" id="ARBA00022801"/>
    </source>
</evidence>
<protein>
    <recommendedName>
        <fullName evidence="13">Peptidase M14 domain-containing protein</fullName>
    </recommendedName>
</protein>
<evidence type="ECO:0000256" key="2">
    <source>
        <dbReference type="ARBA" id="ARBA00005988"/>
    </source>
</evidence>
<comment type="similarity">
    <text evidence="2 11">Belongs to the peptidase M14 family.</text>
</comment>
<dbReference type="PANTHER" id="PTHR11705">
    <property type="entry name" value="PROTEASE FAMILY M14 CARBOXYPEPTIDASE A,B"/>
    <property type="match status" value="1"/>
</dbReference>